<dbReference type="GO" id="GO:0005615">
    <property type="term" value="C:extracellular space"/>
    <property type="evidence" value="ECO:0007669"/>
    <property type="project" value="TreeGrafter"/>
</dbReference>
<dbReference type="GO" id="GO:0030141">
    <property type="term" value="C:secretory granule"/>
    <property type="evidence" value="ECO:0007669"/>
    <property type="project" value="InterPro"/>
</dbReference>
<keyword evidence="6" id="KW-1185">Reference proteome</keyword>
<protein>
    <recommendedName>
        <fullName evidence="7">Chromogranin B</fullName>
    </recommendedName>
</protein>
<feature type="region of interest" description="Disordered" evidence="4">
    <location>
        <begin position="157"/>
        <end position="288"/>
    </location>
</feature>
<proteinExistence type="predicted"/>
<evidence type="ECO:0008006" key="7">
    <source>
        <dbReference type="Google" id="ProtNLM"/>
    </source>
</evidence>
<sequence>MNIIYLRCLSAIHGYKTGCFTGASPGRDAGLADSAHSRGVLIVPALLQHNASRARCGAGRSSAFWLFDISDPSFHYRCRTVFIMKLLSLFVVTLSLLAESKSSPLGQDGRKEDLLIQCLVEVLTKVVSQPDGTSLQPECKDILQKQGSSHTLLMKKNEEEMLPLEQDEKRQERESKARAQEIINELLKTNEEKREDMDEERSQEEFPNYYKRHHLLTSKEKREDPDNERSQEEFPQKRHSLLSTKEKREDQDEEQSQEEFPTYEQKRHLFLTSKEKRDDPDYDRSQVDFPSYVYKRYHDEDGGTEKQIWKPHKYHYKRYDDSSNEDFAELNSQEKRFEEDESAKQYWNPIQRYHHKKHHKHDGDSSDEEMESEEKEKRVSWTRESEEGSEESEEREKRVWKPSYKNHHMKLFHKQGKFENENDANLHHSLETSKRRSPEEEEEELIAQELNENKHHYDSQEQQKRHHSDAEEKKQEKEAELRYLTKKRNELEERLLKEGEVYDKRNPWIYRGYYHPAWYKRIAEGNEGLVGPSKKLEELVNALRYKIGLLSEKEPTEGEKAYLHQRALTPEELKELEKLAFVEQQAQIN</sequence>
<feature type="compositionally biased region" description="Basic and acidic residues" evidence="4">
    <location>
        <begin position="217"/>
        <end position="236"/>
    </location>
</feature>
<gene>
    <name evidence="5" type="ORF">PHYPO_G00094050</name>
</gene>
<feature type="compositionally biased region" description="Basic and acidic residues" evidence="4">
    <location>
        <begin position="416"/>
        <end position="438"/>
    </location>
</feature>
<evidence type="ECO:0000256" key="2">
    <source>
        <dbReference type="ARBA" id="ARBA00022641"/>
    </source>
</evidence>
<feature type="compositionally biased region" description="Basic and acidic residues" evidence="4">
    <location>
        <begin position="273"/>
        <end position="286"/>
    </location>
</feature>
<dbReference type="InterPro" id="IPR001819">
    <property type="entry name" value="Chromogranin_AB"/>
</dbReference>
<organism evidence="5 6">
    <name type="scientific">Pangasianodon hypophthalmus</name>
    <name type="common">Striped catfish</name>
    <name type="synonym">Helicophagus hypophthalmus</name>
    <dbReference type="NCBI Taxonomy" id="310915"/>
    <lineage>
        <taxon>Eukaryota</taxon>
        <taxon>Metazoa</taxon>
        <taxon>Chordata</taxon>
        <taxon>Craniata</taxon>
        <taxon>Vertebrata</taxon>
        <taxon>Euteleostomi</taxon>
        <taxon>Actinopterygii</taxon>
        <taxon>Neopterygii</taxon>
        <taxon>Teleostei</taxon>
        <taxon>Ostariophysi</taxon>
        <taxon>Siluriformes</taxon>
        <taxon>Pangasiidae</taxon>
        <taxon>Pangasianodon</taxon>
    </lineage>
</organism>
<dbReference type="AlphaFoldDB" id="A0A5N5LB91"/>
<accession>A0A5N5LB91</accession>
<comment type="caution">
    <text evidence="5">The sequence shown here is derived from an EMBL/GenBank/DDBJ whole genome shotgun (WGS) entry which is preliminary data.</text>
</comment>
<name>A0A5N5LB91_PANHP</name>
<dbReference type="PANTHER" id="PTHR10583">
    <property type="entry name" value="CHROMOGRANIN"/>
    <property type="match status" value="1"/>
</dbReference>
<feature type="region of interest" description="Disordered" evidence="4">
    <location>
        <begin position="320"/>
        <end position="481"/>
    </location>
</feature>
<keyword evidence="1" id="KW-0597">Phosphoprotein</keyword>
<feature type="compositionally biased region" description="Basic and acidic residues" evidence="4">
    <location>
        <begin position="374"/>
        <end position="386"/>
    </location>
</feature>
<evidence type="ECO:0000256" key="4">
    <source>
        <dbReference type="SAM" id="MobiDB-lite"/>
    </source>
</evidence>
<feature type="compositionally biased region" description="Basic and acidic residues" evidence="4">
    <location>
        <begin position="166"/>
        <end position="179"/>
    </location>
</feature>
<evidence type="ECO:0000313" key="6">
    <source>
        <dbReference type="Proteomes" id="UP000327468"/>
    </source>
</evidence>
<dbReference type="PANTHER" id="PTHR10583:SF4">
    <property type="entry name" value="SECRETOGRANIN-1"/>
    <property type="match status" value="1"/>
</dbReference>
<evidence type="ECO:0000313" key="5">
    <source>
        <dbReference type="EMBL" id="KAB5539862.1"/>
    </source>
</evidence>
<dbReference type="Proteomes" id="UP000327468">
    <property type="component" value="Chromosome 19"/>
</dbReference>
<feature type="compositionally biased region" description="Basic residues" evidence="4">
    <location>
        <begin position="400"/>
        <end position="415"/>
    </location>
</feature>
<keyword evidence="3" id="KW-0165">Cleavage on pair of basic residues</keyword>
<keyword evidence="2" id="KW-0765">Sulfation</keyword>
<evidence type="ECO:0000256" key="3">
    <source>
        <dbReference type="ARBA" id="ARBA00022685"/>
    </source>
</evidence>
<reference evidence="5 6" key="1">
    <citation type="submission" date="2019-06" db="EMBL/GenBank/DDBJ databases">
        <title>A chromosome-scale genome assembly of the striped catfish, Pangasianodon hypophthalmus.</title>
        <authorList>
            <person name="Wen M."/>
            <person name="Zahm M."/>
            <person name="Roques C."/>
            <person name="Cabau C."/>
            <person name="Klopp C."/>
            <person name="Donnadieu C."/>
            <person name="Jouanno E."/>
            <person name="Avarre J.-C."/>
            <person name="Campet M."/>
            <person name="Ha T.T.T."/>
            <person name="Dugue R."/>
            <person name="Lampietro C."/>
            <person name="Louis A."/>
            <person name="Herpin A."/>
            <person name="Echchiki A."/>
            <person name="Berthelot C."/>
            <person name="Parey E."/>
            <person name="Roest-Crollius H."/>
            <person name="Braasch I."/>
            <person name="Postlethwait J."/>
            <person name="Bobe J."/>
            <person name="Montfort J."/>
            <person name="Bouchez O."/>
            <person name="Begum T."/>
            <person name="Schartl M."/>
            <person name="Guiguen Y."/>
        </authorList>
    </citation>
    <scope>NUCLEOTIDE SEQUENCE [LARGE SCALE GENOMIC DNA]</scope>
    <source>
        <strain evidence="5 6">Indonesia</strain>
        <tissue evidence="5">Blood</tissue>
    </source>
</reference>
<dbReference type="EMBL" id="VFJC01000020">
    <property type="protein sequence ID" value="KAB5539862.1"/>
    <property type="molecule type" value="Genomic_DNA"/>
</dbReference>
<feature type="compositionally biased region" description="Basic and acidic residues" evidence="4">
    <location>
        <begin position="451"/>
        <end position="481"/>
    </location>
</feature>
<evidence type="ECO:0000256" key="1">
    <source>
        <dbReference type="ARBA" id="ARBA00022553"/>
    </source>
</evidence>